<organism evidence="8 9">
    <name type="scientific">Halarsenatibacter silvermanii</name>
    <dbReference type="NCBI Taxonomy" id="321763"/>
    <lineage>
        <taxon>Bacteria</taxon>
        <taxon>Bacillati</taxon>
        <taxon>Bacillota</taxon>
        <taxon>Clostridia</taxon>
        <taxon>Halanaerobiales</taxon>
        <taxon>Halarsenatibacteraceae</taxon>
        <taxon>Halarsenatibacter</taxon>
    </lineage>
</organism>
<evidence type="ECO:0000313" key="8">
    <source>
        <dbReference type="EMBL" id="SDL37650.1"/>
    </source>
</evidence>
<comment type="similarity">
    <text evidence="1 7">Belongs to the Lgt family.</text>
</comment>
<keyword evidence="4 7" id="KW-0812">Transmembrane</keyword>
<feature type="binding site" evidence="7">
    <location>
        <position position="130"/>
    </location>
    <ligand>
        <name>a 1,2-diacyl-sn-glycero-3-phospho-(1'-sn-glycerol)</name>
        <dbReference type="ChEBI" id="CHEBI:64716"/>
    </ligand>
</feature>
<evidence type="ECO:0000256" key="5">
    <source>
        <dbReference type="ARBA" id="ARBA00022989"/>
    </source>
</evidence>
<dbReference type="RefSeq" id="WP_159429781.1">
    <property type="nucleotide sequence ID" value="NZ_FNGO01000004.1"/>
</dbReference>
<reference evidence="8 9" key="1">
    <citation type="submission" date="2016-10" db="EMBL/GenBank/DDBJ databases">
        <authorList>
            <person name="de Groot N.N."/>
        </authorList>
    </citation>
    <scope>NUCLEOTIDE SEQUENCE [LARGE SCALE GENOMIC DNA]</scope>
    <source>
        <strain evidence="8 9">SLAS-1</strain>
    </source>
</reference>
<dbReference type="EC" id="2.5.1.145" evidence="7"/>
<dbReference type="GO" id="GO:0005886">
    <property type="term" value="C:plasma membrane"/>
    <property type="evidence" value="ECO:0007669"/>
    <property type="project" value="UniProtKB-SubCell"/>
</dbReference>
<comment type="pathway">
    <text evidence="7">Protein modification; lipoprotein biosynthesis (diacylglyceryl transfer).</text>
</comment>
<sequence>MDPVAFELRGLSIRWYGIFVTTGILMGLFYVLWQGKKWSYDSEDIIDFLLFGLPITLIGTRLYYVVFNWRYYSNDLRRIIDITSGGLAIHGAIITGILYTFVFVRRRDFDFLEFADLLTPAFLLGLAVGRWGNFANQEAHGGEVSQEFMEIFPGFIREGMYIEGSYYHPAFFYEFIWNTFVFILLVIYTRSRFYSRGKVLALGLGLYSLGRFFIEDIRVDSLYLAGIQIARPVSGAILALCLVFFIRDRKGDTDEK</sequence>
<keyword evidence="3 7" id="KW-0808">Transferase</keyword>
<dbReference type="InterPro" id="IPR001640">
    <property type="entry name" value="Lgt"/>
</dbReference>
<keyword evidence="5 7" id="KW-1133">Transmembrane helix</keyword>
<feature type="transmembrane region" description="Helical" evidence="7">
    <location>
        <begin position="45"/>
        <end position="67"/>
    </location>
</feature>
<evidence type="ECO:0000256" key="7">
    <source>
        <dbReference type="HAMAP-Rule" id="MF_01147"/>
    </source>
</evidence>
<dbReference type="PANTHER" id="PTHR30589:SF0">
    <property type="entry name" value="PHOSPHATIDYLGLYCEROL--PROLIPOPROTEIN DIACYLGLYCERYL TRANSFERASE"/>
    <property type="match status" value="1"/>
</dbReference>
<feature type="transmembrane region" description="Helical" evidence="7">
    <location>
        <begin position="226"/>
        <end position="246"/>
    </location>
</feature>
<evidence type="ECO:0000256" key="6">
    <source>
        <dbReference type="ARBA" id="ARBA00023136"/>
    </source>
</evidence>
<evidence type="ECO:0000256" key="4">
    <source>
        <dbReference type="ARBA" id="ARBA00022692"/>
    </source>
</evidence>
<feature type="transmembrane region" description="Helical" evidence="7">
    <location>
        <begin position="87"/>
        <end position="104"/>
    </location>
</feature>
<dbReference type="GO" id="GO:0008961">
    <property type="term" value="F:phosphatidylglycerol-prolipoprotein diacylglyceryl transferase activity"/>
    <property type="evidence" value="ECO:0007669"/>
    <property type="project" value="UniProtKB-UniRule"/>
</dbReference>
<dbReference type="Pfam" id="PF01790">
    <property type="entry name" value="LGT"/>
    <property type="match status" value="1"/>
</dbReference>
<keyword evidence="2 7" id="KW-1003">Cell membrane</keyword>
<keyword evidence="6 7" id="KW-0472">Membrane</keyword>
<feature type="transmembrane region" description="Helical" evidence="7">
    <location>
        <begin position="111"/>
        <end position="131"/>
    </location>
</feature>
<dbReference type="NCBIfam" id="TIGR00544">
    <property type="entry name" value="lgt"/>
    <property type="match status" value="1"/>
</dbReference>
<feature type="transmembrane region" description="Helical" evidence="7">
    <location>
        <begin position="13"/>
        <end position="33"/>
    </location>
</feature>
<comment type="catalytic activity">
    <reaction evidence="7">
        <text>L-cysteinyl-[prolipoprotein] + a 1,2-diacyl-sn-glycero-3-phospho-(1'-sn-glycerol) = an S-1,2-diacyl-sn-glyceryl-L-cysteinyl-[prolipoprotein] + sn-glycerol 1-phosphate + H(+)</text>
        <dbReference type="Rhea" id="RHEA:56712"/>
        <dbReference type="Rhea" id="RHEA-COMP:14679"/>
        <dbReference type="Rhea" id="RHEA-COMP:14680"/>
        <dbReference type="ChEBI" id="CHEBI:15378"/>
        <dbReference type="ChEBI" id="CHEBI:29950"/>
        <dbReference type="ChEBI" id="CHEBI:57685"/>
        <dbReference type="ChEBI" id="CHEBI:64716"/>
        <dbReference type="ChEBI" id="CHEBI:140658"/>
        <dbReference type="EC" id="2.5.1.145"/>
    </reaction>
</comment>
<keyword evidence="8" id="KW-0449">Lipoprotein</keyword>
<dbReference type="PROSITE" id="PS01311">
    <property type="entry name" value="LGT"/>
    <property type="match status" value="1"/>
</dbReference>
<comment type="subcellular location">
    <subcellularLocation>
        <location evidence="7">Cell membrane</location>
        <topology evidence="7">Multi-pass membrane protein</topology>
    </subcellularLocation>
</comment>
<dbReference type="PANTHER" id="PTHR30589">
    <property type="entry name" value="PROLIPOPROTEIN DIACYLGLYCERYL TRANSFERASE"/>
    <property type="match status" value="1"/>
</dbReference>
<dbReference type="UniPathway" id="UPA00664"/>
<keyword evidence="9" id="KW-1185">Reference proteome</keyword>
<proteinExistence type="inferred from homology"/>
<feature type="transmembrane region" description="Helical" evidence="7">
    <location>
        <begin position="199"/>
        <end position="214"/>
    </location>
</feature>
<evidence type="ECO:0000256" key="1">
    <source>
        <dbReference type="ARBA" id="ARBA00007150"/>
    </source>
</evidence>
<dbReference type="EMBL" id="FNGO01000004">
    <property type="protein sequence ID" value="SDL37650.1"/>
    <property type="molecule type" value="Genomic_DNA"/>
</dbReference>
<gene>
    <name evidence="7" type="primary">lgt</name>
    <name evidence="8" type="ORF">SAMN04488692_10413</name>
</gene>
<dbReference type="AlphaFoldDB" id="A0A1G9JJ62"/>
<dbReference type="OrthoDB" id="871140at2"/>
<evidence type="ECO:0000256" key="3">
    <source>
        <dbReference type="ARBA" id="ARBA00022679"/>
    </source>
</evidence>
<dbReference type="Proteomes" id="UP000199476">
    <property type="component" value="Unassembled WGS sequence"/>
</dbReference>
<accession>A0A1G9JJ62</accession>
<comment type="function">
    <text evidence="7">Catalyzes the transfer of the diacylglyceryl group from phosphatidylglycerol to the sulfhydryl group of the N-terminal cysteine of a prolipoprotein, the first step in the formation of mature lipoproteins.</text>
</comment>
<dbReference type="STRING" id="321763.SAMN04488692_10413"/>
<dbReference type="HAMAP" id="MF_01147">
    <property type="entry name" value="Lgt"/>
    <property type="match status" value="1"/>
</dbReference>
<feature type="transmembrane region" description="Helical" evidence="7">
    <location>
        <begin position="170"/>
        <end position="187"/>
    </location>
</feature>
<name>A0A1G9JJ62_9FIRM</name>
<evidence type="ECO:0000256" key="2">
    <source>
        <dbReference type="ARBA" id="ARBA00022475"/>
    </source>
</evidence>
<dbReference type="GO" id="GO:0042158">
    <property type="term" value="P:lipoprotein biosynthetic process"/>
    <property type="evidence" value="ECO:0007669"/>
    <property type="project" value="UniProtKB-UniRule"/>
</dbReference>
<protein>
    <recommendedName>
        <fullName evidence="7">Phosphatidylglycerol--prolipoprotein diacylglyceryl transferase</fullName>
        <ecNumber evidence="7">2.5.1.145</ecNumber>
    </recommendedName>
</protein>
<evidence type="ECO:0000313" key="9">
    <source>
        <dbReference type="Proteomes" id="UP000199476"/>
    </source>
</evidence>